<protein>
    <submittedName>
        <fullName evidence="5">AAA+-type ATPase, SpoVK/Ycf46/Vps4 family</fullName>
    </submittedName>
</protein>
<dbReference type="OrthoDB" id="9809379at2"/>
<dbReference type="InterPro" id="IPR054472">
    <property type="entry name" value="WHD"/>
</dbReference>
<dbReference type="EMBL" id="FMAY01000001">
    <property type="protein sequence ID" value="SCB78207.1"/>
    <property type="molecule type" value="Genomic_DNA"/>
</dbReference>
<dbReference type="InterPro" id="IPR027417">
    <property type="entry name" value="P-loop_NTPase"/>
</dbReference>
<keyword evidence="3" id="KW-0067">ATP-binding</keyword>
<dbReference type="GO" id="GO:0005524">
    <property type="term" value="F:ATP binding"/>
    <property type="evidence" value="ECO:0007669"/>
    <property type="project" value="UniProtKB-KW"/>
</dbReference>
<evidence type="ECO:0000313" key="5">
    <source>
        <dbReference type="EMBL" id="SCB78207.1"/>
    </source>
</evidence>
<proteinExistence type="inferred from homology"/>
<reference evidence="6" key="1">
    <citation type="submission" date="2016-08" db="EMBL/GenBank/DDBJ databases">
        <authorList>
            <person name="Varghese N."/>
            <person name="Submissions Spin"/>
        </authorList>
    </citation>
    <scope>NUCLEOTIDE SEQUENCE [LARGE SCALE GENOMIC DNA]</scope>
    <source>
        <strain evidence="6">REICA_082</strain>
    </source>
</reference>
<evidence type="ECO:0000313" key="6">
    <source>
        <dbReference type="Proteomes" id="UP000198975"/>
    </source>
</evidence>
<dbReference type="Gene3D" id="3.40.50.300">
    <property type="entry name" value="P-loop containing nucleotide triphosphate hydrolases"/>
    <property type="match status" value="1"/>
</dbReference>
<feature type="domain" description="AAA+ ATPase" evidence="4">
    <location>
        <begin position="479"/>
        <end position="611"/>
    </location>
</feature>
<dbReference type="RefSeq" id="WP_088238140.1">
    <property type="nucleotide sequence ID" value="NZ_FMAY01000001.1"/>
</dbReference>
<keyword evidence="2" id="KW-0547">Nucleotide-binding</keyword>
<dbReference type="CDD" id="cd19481">
    <property type="entry name" value="RecA-like_protease"/>
    <property type="match status" value="1"/>
</dbReference>
<dbReference type="PANTHER" id="PTHR23073">
    <property type="entry name" value="26S PROTEASOME REGULATORY SUBUNIT"/>
    <property type="match status" value="1"/>
</dbReference>
<dbReference type="SUPFAM" id="SSF52540">
    <property type="entry name" value="P-loop containing nucleoside triphosphate hydrolases"/>
    <property type="match status" value="1"/>
</dbReference>
<evidence type="ECO:0000256" key="2">
    <source>
        <dbReference type="ARBA" id="ARBA00022741"/>
    </source>
</evidence>
<keyword evidence="6" id="KW-1185">Reference proteome</keyword>
<evidence type="ECO:0000259" key="4">
    <source>
        <dbReference type="SMART" id="SM00382"/>
    </source>
</evidence>
<accession>A0A1C3Z718</accession>
<sequence>MSLYSGIDVFSQHDDNNDETDFYRCLSRIDLLFQQAYLQRNEVVPAYFSPFFLPARAQNAYSNDLYDVPVWLAFHPLPDSREALTTRLNRLIEQFDLTLFERDILLVCLLPRLSAHYSALPDSGIKEGVSDKLLMQLFSSAQTEYQLLLSALHPSSPLFQFSLLFKTTINENKIPTTFYMCSESVWHFLCGNGSMAKYRYPYPQPVVTDAMTLYPVTLSEQISCLCLEPVGETPPVIVLDGCALDGRENGLANILWQHQRALWRLDIRDLDNVAEPQQQQAVAEIIRDALMDNAGVVCVHWADAGGAKKSVISVLERLLPQVRLPFFVLTDSTAESPLFRVLPSIHLSLPCPDAMAKSKLLQMAWPRQSVSENQRLQTLAERYAFSPADISLLLAEADYYRQVRGKDALLGAGDLQKTLLYRSRKNFGNLAHRITPVRTFDDIVLSPSVKKQMEEILAAIRLRERVTIKHFAHKTGGKKGLSALFYGEPGTGKTLAAEVLAQHLDTDLIKVDLSAVVSKYVGETEKNLSLVFDLAETDSGILFFDEADALFGKRSESKDAHDRYANIEVSYLLQRLENYPGLVILATNHRGHLDTAFSRRFTFITHFTYPDVTLRTQMWQAIWPATLALAEDVDFAELAIRGNLTGASICNVALLAAVLAADEQSDKIQLHHIDHAIRRELNKLGRLPL</sequence>
<dbReference type="InterPro" id="IPR050221">
    <property type="entry name" value="26S_Proteasome_ATPase"/>
</dbReference>
<evidence type="ECO:0000256" key="3">
    <source>
        <dbReference type="ARBA" id="ARBA00022840"/>
    </source>
</evidence>
<comment type="similarity">
    <text evidence="1">Belongs to the AAA ATPase family.</text>
</comment>
<dbReference type="SMART" id="SM00382">
    <property type="entry name" value="AAA"/>
    <property type="match status" value="1"/>
</dbReference>
<dbReference type="InterPro" id="IPR003593">
    <property type="entry name" value="AAA+_ATPase"/>
</dbReference>
<dbReference type="Proteomes" id="UP000198975">
    <property type="component" value="Unassembled WGS sequence"/>
</dbReference>
<name>A0A1C3Z718_9ENTR</name>
<dbReference type="Pfam" id="PF22977">
    <property type="entry name" value="WHD"/>
    <property type="match status" value="1"/>
</dbReference>
<dbReference type="GO" id="GO:0016887">
    <property type="term" value="F:ATP hydrolysis activity"/>
    <property type="evidence" value="ECO:0007669"/>
    <property type="project" value="InterPro"/>
</dbReference>
<dbReference type="Pfam" id="PF00004">
    <property type="entry name" value="AAA"/>
    <property type="match status" value="1"/>
</dbReference>
<organism evidence="5 6">
    <name type="scientific">Kosakonia oryzendophytica</name>
    <dbReference type="NCBI Taxonomy" id="1005665"/>
    <lineage>
        <taxon>Bacteria</taxon>
        <taxon>Pseudomonadati</taxon>
        <taxon>Pseudomonadota</taxon>
        <taxon>Gammaproteobacteria</taxon>
        <taxon>Enterobacterales</taxon>
        <taxon>Enterobacteriaceae</taxon>
        <taxon>Kosakonia</taxon>
    </lineage>
</organism>
<gene>
    <name evidence="5" type="ORF">GA0061071_101410</name>
</gene>
<evidence type="ECO:0000256" key="1">
    <source>
        <dbReference type="ARBA" id="ARBA00006914"/>
    </source>
</evidence>
<dbReference type="InterPro" id="IPR003959">
    <property type="entry name" value="ATPase_AAA_core"/>
</dbReference>
<dbReference type="Gene3D" id="1.10.8.60">
    <property type="match status" value="1"/>
</dbReference>
<dbReference type="AlphaFoldDB" id="A0A1C3Z718"/>